<feature type="non-terminal residue" evidence="1">
    <location>
        <position position="1"/>
    </location>
</feature>
<evidence type="ECO:0000313" key="2">
    <source>
        <dbReference type="Proteomes" id="UP000675554"/>
    </source>
</evidence>
<keyword evidence="2" id="KW-1185">Reference proteome</keyword>
<sequence length="73" mass="7956">LTFETRDDTAARALYADATRWAAALADPWRQAGVHMSHALVTLYSQDGLDGARRLVDEAVRTARSGASVRVRA</sequence>
<dbReference type="AlphaFoldDB" id="A0A8T4J5B5"/>
<organism evidence="1 2">
    <name type="scientific">Streptomyces daliensis</name>
    <dbReference type="NCBI Taxonomy" id="299421"/>
    <lineage>
        <taxon>Bacteria</taxon>
        <taxon>Bacillati</taxon>
        <taxon>Actinomycetota</taxon>
        <taxon>Actinomycetes</taxon>
        <taxon>Kitasatosporales</taxon>
        <taxon>Streptomycetaceae</taxon>
        <taxon>Streptomyces</taxon>
    </lineage>
</organism>
<name>A0A8T4J5B5_9ACTN</name>
<dbReference type="Proteomes" id="UP000675554">
    <property type="component" value="Unassembled WGS sequence"/>
</dbReference>
<protein>
    <submittedName>
        <fullName evidence="1">Uncharacterized protein</fullName>
    </submittedName>
</protein>
<proteinExistence type="predicted"/>
<comment type="caution">
    <text evidence="1">The sequence shown here is derived from an EMBL/GenBank/DDBJ whole genome shotgun (WGS) entry which is preliminary data.</text>
</comment>
<reference evidence="1" key="1">
    <citation type="submission" date="2021-04" db="EMBL/GenBank/DDBJ databases">
        <title>Sequencing of actinobacteria type strains.</title>
        <authorList>
            <person name="Nguyen G.-S."/>
            <person name="Wentzel A."/>
        </authorList>
    </citation>
    <scope>NUCLEOTIDE SEQUENCE</scope>
    <source>
        <strain evidence="1">DSM 42095</strain>
    </source>
</reference>
<accession>A0A8T4J5B5</accession>
<feature type="non-terminal residue" evidence="1">
    <location>
        <position position="73"/>
    </location>
</feature>
<gene>
    <name evidence="1" type="ORF">KDA82_40700</name>
</gene>
<dbReference type="EMBL" id="JAGSMN010002320">
    <property type="protein sequence ID" value="MBR7679145.1"/>
    <property type="molecule type" value="Genomic_DNA"/>
</dbReference>
<evidence type="ECO:0000313" key="1">
    <source>
        <dbReference type="EMBL" id="MBR7679145.1"/>
    </source>
</evidence>